<evidence type="ECO:0000256" key="1">
    <source>
        <dbReference type="SAM" id="MobiDB-lite"/>
    </source>
</evidence>
<gene>
    <name evidence="3" type="ORF">GJ668_14615</name>
</gene>
<comment type="caution">
    <text evidence="3">The sequence shown here is derived from an EMBL/GenBank/DDBJ whole genome shotgun (WGS) entry which is preliminary data.</text>
</comment>
<feature type="domain" description="SopB HTH" evidence="2">
    <location>
        <begin position="181"/>
        <end position="251"/>
    </location>
</feature>
<dbReference type="AlphaFoldDB" id="A0A6N8EGV4"/>
<dbReference type="InterPro" id="IPR040873">
    <property type="entry name" value="SoPB_HTH"/>
</dbReference>
<accession>A0A6N8EGV4</accession>
<dbReference type="GO" id="GO:0007059">
    <property type="term" value="P:chromosome segregation"/>
    <property type="evidence" value="ECO:0007669"/>
    <property type="project" value="TreeGrafter"/>
</dbReference>
<dbReference type="PANTHER" id="PTHR33375">
    <property type="entry name" value="CHROMOSOME-PARTITIONING PROTEIN PARB-RELATED"/>
    <property type="match status" value="1"/>
</dbReference>
<dbReference type="EMBL" id="WNKT01000036">
    <property type="protein sequence ID" value="MTW22308.1"/>
    <property type="molecule type" value="Genomic_DNA"/>
</dbReference>
<sequence>MSKNRSLFSGVADRVQREERNEATTLPERSGPFSANLSGITNPRAPGQPEAVIRKTAIERHILLDPARCRPWVHHNRVYELLDEVRCADLIAGFRSVGRQQRPAIVRTLRAEARLGPDGQAHDFEIISGARRHWTVSWLQAHGETNAAGEPFLFLAVVRDDLDTLAAFELSDAENRGQQDISDYERAREYRWALDQLYAGNISRMAHAIQMDRSHLSRLLDLTEMPPDIVAAYPSILDIRVHHWRKLARFFSEAESSQAAERLLDCAHSISRSRTLGHPQVPETGAQTFEQLLSAALAKKREAPRSQVLTTIKAEATGKLALRVKRTSRGITVDLPHASGATKEEIYTALRQTVDEYFEP</sequence>
<dbReference type="NCBIfam" id="TIGR00180">
    <property type="entry name" value="parB_part"/>
    <property type="match status" value="1"/>
</dbReference>
<dbReference type="InterPro" id="IPR004437">
    <property type="entry name" value="ParB/RepB/Spo0J"/>
</dbReference>
<reference evidence="3 4" key="1">
    <citation type="submission" date="2019-11" db="EMBL/GenBank/DDBJ databases">
        <title>Whole-genome sequence of the anaerobic purple sulfur bacterium Allochromatium palmeri DSM 15591.</title>
        <authorList>
            <person name="Kyndt J.A."/>
            <person name="Meyer T.E."/>
        </authorList>
    </citation>
    <scope>NUCLEOTIDE SEQUENCE [LARGE SCALE GENOMIC DNA]</scope>
    <source>
        <strain evidence="3 4">DSM 15591</strain>
    </source>
</reference>
<dbReference type="Pfam" id="PF18090">
    <property type="entry name" value="SoPB_HTH"/>
    <property type="match status" value="1"/>
</dbReference>
<feature type="region of interest" description="Disordered" evidence="1">
    <location>
        <begin position="1"/>
        <end position="47"/>
    </location>
</feature>
<dbReference type="OrthoDB" id="9150072at2"/>
<evidence type="ECO:0000313" key="4">
    <source>
        <dbReference type="Proteomes" id="UP000434044"/>
    </source>
</evidence>
<dbReference type="Proteomes" id="UP000434044">
    <property type="component" value="Unassembled WGS sequence"/>
</dbReference>
<dbReference type="RefSeq" id="WP_155450875.1">
    <property type="nucleotide sequence ID" value="NZ_WNKT01000036.1"/>
</dbReference>
<dbReference type="GO" id="GO:0003677">
    <property type="term" value="F:DNA binding"/>
    <property type="evidence" value="ECO:0007669"/>
    <property type="project" value="InterPro"/>
</dbReference>
<dbReference type="PANTHER" id="PTHR33375:SF1">
    <property type="entry name" value="CHROMOSOME-PARTITIONING PROTEIN PARB-RELATED"/>
    <property type="match status" value="1"/>
</dbReference>
<dbReference type="Gene3D" id="1.10.10.2830">
    <property type="match status" value="1"/>
</dbReference>
<proteinExistence type="predicted"/>
<evidence type="ECO:0000259" key="2">
    <source>
        <dbReference type="Pfam" id="PF18090"/>
    </source>
</evidence>
<dbReference type="SUPFAM" id="SSF109709">
    <property type="entry name" value="KorB DNA-binding domain-like"/>
    <property type="match status" value="1"/>
</dbReference>
<evidence type="ECO:0000313" key="3">
    <source>
        <dbReference type="EMBL" id="MTW22308.1"/>
    </source>
</evidence>
<keyword evidence="4" id="KW-1185">Reference proteome</keyword>
<name>A0A6N8EGV4_9GAMM</name>
<protein>
    <submittedName>
        <fullName evidence="3">ParB/RepB/Spo0J family partition protein</fullName>
    </submittedName>
</protein>
<dbReference type="InterPro" id="IPR050336">
    <property type="entry name" value="Chromosome_partition/occlusion"/>
</dbReference>
<organism evidence="3 4">
    <name type="scientific">Allochromatium palmeri</name>
    <dbReference type="NCBI Taxonomy" id="231048"/>
    <lineage>
        <taxon>Bacteria</taxon>
        <taxon>Pseudomonadati</taxon>
        <taxon>Pseudomonadota</taxon>
        <taxon>Gammaproteobacteria</taxon>
        <taxon>Chromatiales</taxon>
        <taxon>Chromatiaceae</taxon>
        <taxon>Allochromatium</taxon>
    </lineage>
</organism>
<dbReference type="GO" id="GO:0005694">
    <property type="term" value="C:chromosome"/>
    <property type="evidence" value="ECO:0007669"/>
    <property type="project" value="TreeGrafter"/>
</dbReference>